<organism evidence="12 13">
    <name type="scientific">Magallana gigas</name>
    <name type="common">Pacific oyster</name>
    <name type="synonym">Crassostrea gigas</name>
    <dbReference type="NCBI Taxonomy" id="29159"/>
    <lineage>
        <taxon>Eukaryota</taxon>
        <taxon>Metazoa</taxon>
        <taxon>Spiralia</taxon>
        <taxon>Lophotrochozoa</taxon>
        <taxon>Mollusca</taxon>
        <taxon>Bivalvia</taxon>
        <taxon>Autobranchia</taxon>
        <taxon>Pteriomorphia</taxon>
        <taxon>Ostreida</taxon>
        <taxon>Ostreoidea</taxon>
        <taxon>Ostreidae</taxon>
        <taxon>Magallana</taxon>
    </lineage>
</organism>
<keyword evidence="13" id="KW-1185">Reference proteome</keyword>
<dbReference type="Gene3D" id="1.10.1410.10">
    <property type="match status" value="1"/>
</dbReference>
<dbReference type="OrthoDB" id="2274644at2759"/>
<dbReference type="SUPFAM" id="SSF81631">
    <property type="entry name" value="PAP/OAS1 substrate-binding domain"/>
    <property type="match status" value="1"/>
</dbReference>
<feature type="compositionally biased region" description="Low complexity" evidence="9">
    <location>
        <begin position="102"/>
        <end position="122"/>
    </location>
</feature>
<evidence type="ECO:0000313" key="13">
    <source>
        <dbReference type="Proteomes" id="UP000005408"/>
    </source>
</evidence>
<dbReference type="GO" id="GO:0046872">
    <property type="term" value="F:metal ion binding"/>
    <property type="evidence" value="ECO:0007669"/>
    <property type="project" value="UniProtKB-KW"/>
</dbReference>
<dbReference type="GeneID" id="105328584"/>
<dbReference type="CDD" id="cd05402">
    <property type="entry name" value="NT_PAP_TUTase"/>
    <property type="match status" value="1"/>
</dbReference>
<evidence type="ECO:0000313" key="12">
    <source>
        <dbReference type="EnsemblMetazoa" id="G12544.7:cds"/>
    </source>
</evidence>
<feature type="domain" description="Poly(A) RNA polymerase mitochondrial-like central palm" evidence="11">
    <location>
        <begin position="141"/>
        <end position="277"/>
    </location>
</feature>
<keyword evidence="5" id="KW-0808">Transferase</keyword>
<dbReference type="EnsemblMetazoa" id="G12544.1">
    <property type="protein sequence ID" value="G12544.1:cds"/>
    <property type="gene ID" value="G12544"/>
</dbReference>
<evidence type="ECO:0000256" key="6">
    <source>
        <dbReference type="ARBA" id="ARBA00022723"/>
    </source>
</evidence>
<evidence type="ECO:0000259" key="10">
    <source>
        <dbReference type="Pfam" id="PF03828"/>
    </source>
</evidence>
<evidence type="ECO:0000256" key="9">
    <source>
        <dbReference type="SAM" id="MobiDB-lite"/>
    </source>
</evidence>
<dbReference type="EnsemblMetazoa" id="G12544.7">
    <property type="protein sequence ID" value="G12544.7:cds"/>
    <property type="gene ID" value="G12544"/>
</dbReference>
<dbReference type="InterPro" id="IPR054708">
    <property type="entry name" value="MTPAP-like_central"/>
</dbReference>
<dbReference type="Pfam" id="PF22600">
    <property type="entry name" value="MTPAP-like_central"/>
    <property type="match status" value="1"/>
</dbReference>
<dbReference type="Gene3D" id="3.30.460.10">
    <property type="entry name" value="Beta Polymerase, domain 2"/>
    <property type="match status" value="1"/>
</dbReference>
<dbReference type="GO" id="GO:1990817">
    <property type="term" value="F:poly(A) RNA polymerase activity"/>
    <property type="evidence" value="ECO:0007669"/>
    <property type="project" value="TreeGrafter"/>
</dbReference>
<dbReference type="RefSeq" id="XP_034323580.1">
    <property type="nucleotide sequence ID" value="XM_034467689.2"/>
</dbReference>
<dbReference type="AlphaFoldDB" id="A0A8W8I5R0"/>
<dbReference type="InterPro" id="IPR043519">
    <property type="entry name" value="NT_sf"/>
</dbReference>
<dbReference type="PANTHER" id="PTHR12271:SF40">
    <property type="entry name" value="POLY(A) RNA POLYMERASE GLD2"/>
    <property type="match status" value="1"/>
</dbReference>
<accession>A0A8W8I5R0</accession>
<dbReference type="EnsemblMetazoa" id="G12544.9">
    <property type="protein sequence ID" value="G12544.9:cds"/>
    <property type="gene ID" value="G12544"/>
</dbReference>
<evidence type="ECO:0000256" key="7">
    <source>
        <dbReference type="ARBA" id="ARBA00022842"/>
    </source>
</evidence>
<protein>
    <recommendedName>
        <fullName evidence="14">Poly(A) RNA polymerase GLD2</fullName>
    </recommendedName>
</protein>
<dbReference type="KEGG" id="crg:105328584"/>
<dbReference type="Proteomes" id="UP000005408">
    <property type="component" value="Unassembled WGS sequence"/>
</dbReference>
<reference evidence="12" key="1">
    <citation type="submission" date="2022-08" db="UniProtKB">
        <authorList>
            <consortium name="EnsemblMetazoa"/>
        </authorList>
    </citation>
    <scope>IDENTIFICATION</scope>
    <source>
        <strain evidence="12">05x7-T-G4-1.051#20</strain>
    </source>
</reference>
<evidence type="ECO:0000256" key="8">
    <source>
        <dbReference type="ARBA" id="ARBA00038491"/>
    </source>
</evidence>
<dbReference type="EnsemblMetazoa" id="G12544.5">
    <property type="protein sequence ID" value="G12544.5:cds"/>
    <property type="gene ID" value="G12544"/>
</dbReference>
<evidence type="ECO:0000256" key="1">
    <source>
        <dbReference type="ARBA" id="ARBA00001936"/>
    </source>
</evidence>
<dbReference type="Pfam" id="PF03828">
    <property type="entry name" value="PAP_assoc"/>
    <property type="match status" value="1"/>
</dbReference>
<comment type="similarity">
    <text evidence="8">Belongs to the DNA polymerase type-B-like family. GLD2 subfamily.</text>
</comment>
<evidence type="ECO:0000256" key="4">
    <source>
        <dbReference type="ARBA" id="ARBA00022490"/>
    </source>
</evidence>
<dbReference type="InterPro" id="IPR002058">
    <property type="entry name" value="PAP_assoc"/>
</dbReference>
<dbReference type="GO" id="GO:0005737">
    <property type="term" value="C:cytoplasm"/>
    <property type="evidence" value="ECO:0007669"/>
    <property type="project" value="UniProtKB-SubCell"/>
</dbReference>
<evidence type="ECO:0000256" key="5">
    <source>
        <dbReference type="ARBA" id="ARBA00022679"/>
    </source>
</evidence>
<proteinExistence type="inferred from homology"/>
<keyword evidence="4" id="KW-0963">Cytoplasm</keyword>
<dbReference type="PANTHER" id="PTHR12271">
    <property type="entry name" value="POLY A POLYMERASE CID PAP -RELATED"/>
    <property type="match status" value="1"/>
</dbReference>
<feature type="domain" description="PAP-associated" evidence="10">
    <location>
        <begin position="364"/>
        <end position="423"/>
    </location>
</feature>
<evidence type="ECO:0000259" key="11">
    <source>
        <dbReference type="Pfam" id="PF22600"/>
    </source>
</evidence>
<evidence type="ECO:0000256" key="2">
    <source>
        <dbReference type="ARBA" id="ARBA00001946"/>
    </source>
</evidence>
<feature type="region of interest" description="Disordered" evidence="9">
    <location>
        <begin position="83"/>
        <end position="136"/>
    </location>
</feature>
<dbReference type="RefSeq" id="XP_034323581.1">
    <property type="nucleotide sequence ID" value="XM_034467690.2"/>
</dbReference>
<comment type="cofactor">
    <cofactor evidence="1">
        <name>Mn(2+)</name>
        <dbReference type="ChEBI" id="CHEBI:29035"/>
    </cofactor>
</comment>
<name>A0A8W8I5R0_MAGGI</name>
<dbReference type="OMA" id="RTYAYAD"/>
<evidence type="ECO:0008006" key="14">
    <source>
        <dbReference type="Google" id="ProtNLM"/>
    </source>
</evidence>
<dbReference type="GO" id="GO:0031123">
    <property type="term" value="P:RNA 3'-end processing"/>
    <property type="evidence" value="ECO:0007669"/>
    <property type="project" value="TreeGrafter"/>
</dbReference>
<keyword evidence="6" id="KW-0479">Metal-binding</keyword>
<dbReference type="SUPFAM" id="SSF81301">
    <property type="entry name" value="Nucleotidyltransferase"/>
    <property type="match status" value="1"/>
</dbReference>
<keyword evidence="7" id="KW-0460">Magnesium</keyword>
<comment type="cofactor">
    <cofactor evidence="2">
        <name>Mg(2+)</name>
        <dbReference type="ChEBI" id="CHEBI:18420"/>
    </cofactor>
</comment>
<comment type="subcellular location">
    <subcellularLocation>
        <location evidence="3">Cytoplasm</location>
    </subcellularLocation>
</comment>
<evidence type="ECO:0000256" key="3">
    <source>
        <dbReference type="ARBA" id="ARBA00004496"/>
    </source>
</evidence>
<sequence>MMNNRRLYYQGQHGYYNSHVPCNPTVRFSQMVQQQYAFVPAQHQYHQPNFLSFDNGWQSFQGNSGYPQDHRETIRQDILSQLHHKQPSASVGHQNRKRHADSLPSSSSSKKSKGSHSVESSSAVIKDVPRPPSGYNPMHSITEAIIRYFLENHQTDKAYKQKLQLRDVLFKIFQSCMPNCGLYIVGSTMSGFGTMKSDMDMCLMITEDGVDQKREAPEILYLIQKALYKCSFVRESTVIRAKVPILRFNDLISKAQVDLNVNNGVGIRNTHLLKYYCMTDWRVRPLVLYIKKWARFHDINDASKATISSYSLCLMLIHYLQYACSPPVLPSLQELYPERFDGTLDIRELKFDDTVSYKSDNGQSVGELFLGFLAYYSNKYRFEEDCICIREGRRYSLDDYMRFKNENFQLQPLCIEEPFDLSNTARSCHDKNIFNRVKRVFKKSYQELQKKKDVRCLFNQPF</sequence>